<protein>
    <recommendedName>
        <fullName evidence="4">Histidine kinase</fullName>
    </recommendedName>
</protein>
<organism evidence="2 3">
    <name type="scientific">Arthrobacter parietis</name>
    <dbReference type="NCBI Taxonomy" id="271434"/>
    <lineage>
        <taxon>Bacteria</taxon>
        <taxon>Bacillati</taxon>
        <taxon>Actinomycetota</taxon>
        <taxon>Actinomycetes</taxon>
        <taxon>Micrococcales</taxon>
        <taxon>Micrococcaceae</taxon>
        <taxon>Arthrobacter</taxon>
    </lineage>
</organism>
<feature type="transmembrane region" description="Helical" evidence="1">
    <location>
        <begin position="6"/>
        <end position="26"/>
    </location>
</feature>
<accession>A0ABN3AWV4</accession>
<evidence type="ECO:0008006" key="4">
    <source>
        <dbReference type="Google" id="ProtNLM"/>
    </source>
</evidence>
<keyword evidence="1" id="KW-1133">Transmembrane helix</keyword>
<evidence type="ECO:0000313" key="2">
    <source>
        <dbReference type="EMBL" id="GAA2176005.1"/>
    </source>
</evidence>
<gene>
    <name evidence="2" type="ORF">GCM10009784_20700</name>
</gene>
<evidence type="ECO:0000313" key="3">
    <source>
        <dbReference type="Proteomes" id="UP001500974"/>
    </source>
</evidence>
<keyword evidence="3" id="KW-1185">Reference proteome</keyword>
<name>A0ABN3AWV4_9MICC</name>
<sequence length="111" mass="12906">MEWWTWILLWLALAALSLLFLGFLAWRLFRGFTALMEEAGRASELLAPDFGTAERTAEERRVPLAVFAAPAVVRTQNAVASRTRKWQRLERRVRRRSLHGQPQLLRDLPHL</sequence>
<dbReference type="EMBL" id="BAAAON010000002">
    <property type="protein sequence ID" value="GAA2176005.1"/>
    <property type="molecule type" value="Genomic_DNA"/>
</dbReference>
<proteinExistence type="predicted"/>
<keyword evidence="1" id="KW-0472">Membrane</keyword>
<comment type="caution">
    <text evidence="2">The sequence shown here is derived from an EMBL/GenBank/DDBJ whole genome shotgun (WGS) entry which is preliminary data.</text>
</comment>
<dbReference type="RefSeq" id="WP_277357125.1">
    <property type="nucleotide sequence ID" value="NZ_BAAAON010000002.1"/>
</dbReference>
<evidence type="ECO:0000256" key="1">
    <source>
        <dbReference type="SAM" id="Phobius"/>
    </source>
</evidence>
<keyword evidence="1" id="KW-0812">Transmembrane</keyword>
<reference evidence="2 3" key="1">
    <citation type="journal article" date="2019" name="Int. J. Syst. Evol. Microbiol.">
        <title>The Global Catalogue of Microorganisms (GCM) 10K type strain sequencing project: providing services to taxonomists for standard genome sequencing and annotation.</title>
        <authorList>
            <consortium name="The Broad Institute Genomics Platform"/>
            <consortium name="The Broad Institute Genome Sequencing Center for Infectious Disease"/>
            <person name="Wu L."/>
            <person name="Ma J."/>
        </authorList>
    </citation>
    <scope>NUCLEOTIDE SEQUENCE [LARGE SCALE GENOMIC DNA]</scope>
    <source>
        <strain evidence="2 3">JCM 14917</strain>
    </source>
</reference>
<dbReference type="Proteomes" id="UP001500974">
    <property type="component" value="Unassembled WGS sequence"/>
</dbReference>